<dbReference type="PANTHER" id="PTHR46106:SF4">
    <property type="entry name" value="IA-2 PROTEIN TYROSINE PHOSPHATASE, ISOFORM C"/>
    <property type="match status" value="1"/>
</dbReference>
<protein>
    <submittedName>
        <fullName evidence="4">Uncharacterized protein</fullName>
    </submittedName>
</protein>
<dbReference type="GO" id="GO:0045202">
    <property type="term" value="C:synapse"/>
    <property type="evidence" value="ECO:0007669"/>
    <property type="project" value="TreeGrafter"/>
</dbReference>
<reference evidence="4 5" key="1">
    <citation type="submission" date="2024-04" db="EMBL/GenBank/DDBJ databases">
        <authorList>
            <consortium name="Genoscope - CEA"/>
            <person name="William W."/>
        </authorList>
    </citation>
    <scope>NUCLEOTIDE SEQUENCE [LARGE SCALE GENOMIC DNA]</scope>
</reference>
<keyword evidence="3" id="KW-1133">Transmembrane helix</keyword>
<feature type="non-terminal residue" evidence="4">
    <location>
        <position position="552"/>
    </location>
</feature>
<feature type="region of interest" description="Disordered" evidence="2">
    <location>
        <begin position="142"/>
        <end position="199"/>
    </location>
</feature>
<dbReference type="Proteomes" id="UP001497497">
    <property type="component" value="Unassembled WGS sequence"/>
</dbReference>
<keyword evidence="3" id="KW-0812">Transmembrane</keyword>
<sequence>DLLFGSCQNVFTRALNGENRFKLETRQIERLEEEIRRLIRAGFTWKDAYTQCTLQNTLLEFRHGRTFNRHLCEDALGVASPDWSDDVNSEIATVLLQLLESGKVSLDDLTSQGQADRDLDLFNSNKRDEIVQIHKYFDKSTGQLKRDPHFDPPYGYLEQSDDAEKDPGYRFRDAQPDGDDDRDTYPSYKSRDDGDGLQPSDLQALQTIAEGKDLSNFLEKVASDRGNPTEAENAQGRFYYNNDKDEEGESALDLLLDTIIVTPADKFLLEQLLTGTIRPADLTDEQQQRMQTFISVLIRVLEDKDSKGTAEEGQAIPSLESQASSKIGQGVTIEDELLTEVKPLADDIPNQGHDDARNEEADIIKAAVVASPNVLVDKKTVAEDDDPESQESEKLGQEVEATSKTRAVDSHSMYLQLSKELSTPDGLQFVQNLTEILNLPPGLVYLVQVGPGRMISLEVNTDPHGKWDAEKIAKEAQNVNELLKKATGINIEGAGVGRDGNRVEVKQNNRYVVLTFILVGTIAGVVLAVVTIYLIKRHARSKQKLTQLSTTA</sequence>
<dbReference type="InterPro" id="IPR038112">
    <property type="entry name" value="Receptor_IA-2_ectodomain_sf"/>
</dbReference>
<dbReference type="GO" id="GO:0030141">
    <property type="term" value="C:secretory granule"/>
    <property type="evidence" value="ECO:0007669"/>
    <property type="project" value="InterPro"/>
</dbReference>
<organism evidence="4 5">
    <name type="scientific">Lymnaea stagnalis</name>
    <name type="common">Great pond snail</name>
    <name type="synonym">Helix stagnalis</name>
    <dbReference type="NCBI Taxonomy" id="6523"/>
    <lineage>
        <taxon>Eukaryota</taxon>
        <taxon>Metazoa</taxon>
        <taxon>Spiralia</taxon>
        <taxon>Lophotrochozoa</taxon>
        <taxon>Mollusca</taxon>
        <taxon>Gastropoda</taxon>
        <taxon>Heterobranchia</taxon>
        <taxon>Euthyneura</taxon>
        <taxon>Panpulmonata</taxon>
        <taxon>Hygrophila</taxon>
        <taxon>Lymnaeoidea</taxon>
        <taxon>Lymnaeidae</taxon>
        <taxon>Lymnaea</taxon>
    </lineage>
</organism>
<proteinExistence type="predicted"/>
<feature type="region of interest" description="Disordered" evidence="2">
    <location>
        <begin position="307"/>
        <end position="327"/>
    </location>
</feature>
<comment type="caution">
    <text evidence="4">The sequence shown here is derived from an EMBL/GenBank/DDBJ whole genome shotgun (WGS) entry which is preliminary data.</text>
</comment>
<keyword evidence="5" id="KW-1185">Reference proteome</keyword>
<keyword evidence="3" id="KW-0472">Membrane</keyword>
<feature type="compositionally biased region" description="Basic and acidic residues" evidence="2">
    <location>
        <begin position="165"/>
        <end position="175"/>
    </location>
</feature>
<dbReference type="PANTHER" id="PTHR46106">
    <property type="entry name" value="IA-2 PROTEIN TYROSINE PHOSPHATASE, ISOFORM C"/>
    <property type="match status" value="1"/>
</dbReference>
<evidence type="ECO:0000256" key="3">
    <source>
        <dbReference type="SAM" id="Phobius"/>
    </source>
</evidence>
<feature type="coiled-coil region" evidence="1">
    <location>
        <begin position="14"/>
        <end position="41"/>
    </location>
</feature>
<evidence type="ECO:0000313" key="5">
    <source>
        <dbReference type="Proteomes" id="UP001497497"/>
    </source>
</evidence>
<accession>A0AAV2I5X1</accession>
<dbReference type="Gene3D" id="3.30.70.2470">
    <property type="entry name" value="Protein-tyrosine phosphatase receptor IA-2 ectodomain"/>
    <property type="match status" value="1"/>
</dbReference>
<dbReference type="InterPro" id="IPR033522">
    <property type="entry name" value="IA-2/IA-2_beta"/>
</dbReference>
<dbReference type="GO" id="GO:0051046">
    <property type="term" value="P:regulation of secretion"/>
    <property type="evidence" value="ECO:0007669"/>
    <property type="project" value="TreeGrafter"/>
</dbReference>
<gene>
    <name evidence="4" type="ORF">GSLYS_00015688001</name>
</gene>
<dbReference type="AlphaFoldDB" id="A0AAV2I5X1"/>
<evidence type="ECO:0000313" key="4">
    <source>
        <dbReference type="EMBL" id="CAL1542082.1"/>
    </source>
</evidence>
<evidence type="ECO:0000256" key="2">
    <source>
        <dbReference type="SAM" id="MobiDB-lite"/>
    </source>
</evidence>
<feature type="transmembrane region" description="Helical" evidence="3">
    <location>
        <begin position="511"/>
        <end position="535"/>
    </location>
</feature>
<evidence type="ECO:0000256" key="1">
    <source>
        <dbReference type="SAM" id="Coils"/>
    </source>
</evidence>
<keyword evidence="1" id="KW-0175">Coiled coil</keyword>
<feature type="non-terminal residue" evidence="4">
    <location>
        <position position="1"/>
    </location>
</feature>
<feature type="region of interest" description="Disordered" evidence="2">
    <location>
        <begin position="381"/>
        <end position="404"/>
    </location>
</feature>
<dbReference type="EMBL" id="CAXITT010000468">
    <property type="protein sequence ID" value="CAL1542082.1"/>
    <property type="molecule type" value="Genomic_DNA"/>
</dbReference>
<name>A0AAV2I5X1_LYMST</name>
<feature type="compositionally biased region" description="Basic and acidic residues" evidence="2">
    <location>
        <begin position="391"/>
        <end position="404"/>
    </location>
</feature>